<comment type="caution">
    <text evidence="2">The sequence shown here is derived from an EMBL/GenBank/DDBJ whole genome shotgun (WGS) entry which is preliminary data.</text>
</comment>
<dbReference type="PANTHER" id="PTHR10164">
    <property type="entry name" value="ISLET CELL AUTOANTIGEN 1"/>
    <property type="match status" value="1"/>
</dbReference>
<dbReference type="InterPro" id="IPR024114">
    <property type="entry name" value="Islet_autoAg_Ica1/Ica1-like"/>
</dbReference>
<keyword evidence="3" id="KW-1185">Reference proteome</keyword>
<dbReference type="AlphaFoldDB" id="A0ABD6F258"/>
<name>A0ABD6F258_9BILA</name>
<evidence type="ECO:0000259" key="1">
    <source>
        <dbReference type="PROSITE" id="PS50870"/>
    </source>
</evidence>
<dbReference type="EMBL" id="JBGFUD010023985">
    <property type="protein sequence ID" value="MFH4984939.1"/>
    <property type="molecule type" value="Genomic_DNA"/>
</dbReference>
<dbReference type="PANTHER" id="PTHR10164:SF4">
    <property type="entry name" value="GH23156P"/>
    <property type="match status" value="1"/>
</dbReference>
<proteinExistence type="predicted"/>
<gene>
    <name evidence="2" type="ORF">AB6A40_011648</name>
</gene>
<evidence type="ECO:0000313" key="3">
    <source>
        <dbReference type="Proteomes" id="UP001608902"/>
    </source>
</evidence>
<dbReference type="Pfam" id="PF06456">
    <property type="entry name" value="Arfaptin"/>
    <property type="match status" value="1"/>
</dbReference>
<dbReference type="Proteomes" id="UP001608902">
    <property type="component" value="Unassembled WGS sequence"/>
</dbReference>
<dbReference type="GO" id="GO:0005737">
    <property type="term" value="C:cytoplasm"/>
    <property type="evidence" value="ECO:0007669"/>
    <property type="project" value="UniProtKB-ARBA"/>
</dbReference>
<organism evidence="2 3">
    <name type="scientific">Gnathostoma spinigerum</name>
    <dbReference type="NCBI Taxonomy" id="75299"/>
    <lineage>
        <taxon>Eukaryota</taxon>
        <taxon>Metazoa</taxon>
        <taxon>Ecdysozoa</taxon>
        <taxon>Nematoda</taxon>
        <taxon>Chromadorea</taxon>
        <taxon>Rhabditida</taxon>
        <taxon>Spirurina</taxon>
        <taxon>Gnathostomatomorpha</taxon>
        <taxon>Gnathostomatoidea</taxon>
        <taxon>Gnathostomatidae</taxon>
        <taxon>Gnathostoma</taxon>
    </lineage>
</organism>
<dbReference type="SUPFAM" id="SSF103657">
    <property type="entry name" value="BAR/IMD domain-like"/>
    <property type="match status" value="1"/>
</dbReference>
<feature type="non-terminal residue" evidence="2">
    <location>
        <position position="1"/>
    </location>
</feature>
<dbReference type="InterPro" id="IPR027267">
    <property type="entry name" value="AH/BAR_dom_sf"/>
</dbReference>
<accession>A0ABD6F258</accession>
<feature type="domain" description="AH" evidence="1">
    <location>
        <begin position="1"/>
        <end position="90"/>
    </location>
</feature>
<dbReference type="InterPro" id="IPR010504">
    <property type="entry name" value="AH_dom"/>
</dbReference>
<evidence type="ECO:0000313" key="2">
    <source>
        <dbReference type="EMBL" id="MFH4984939.1"/>
    </source>
</evidence>
<sequence length="109" mass="12614">ELQVFVDRAITDCGETVDAANRSRTEYRGSLLWMKKTSEELNPDIEDRMEKFRTAQSVVRRNKEKFDNLKLDTLQKVDLLAASHCNLFAQVSHHSDQLFNVNGISRLLF</sequence>
<dbReference type="GO" id="GO:0012505">
    <property type="term" value="C:endomembrane system"/>
    <property type="evidence" value="ECO:0007669"/>
    <property type="project" value="UniProtKB-ARBA"/>
</dbReference>
<protein>
    <recommendedName>
        <fullName evidence="1">AH domain-containing protein</fullName>
    </recommendedName>
</protein>
<dbReference type="Gene3D" id="1.20.1270.60">
    <property type="entry name" value="Arfaptin homology (AH) domain/BAR domain"/>
    <property type="match status" value="1"/>
</dbReference>
<reference evidence="2 3" key="1">
    <citation type="submission" date="2024-08" db="EMBL/GenBank/DDBJ databases">
        <title>Gnathostoma spinigerum genome.</title>
        <authorList>
            <person name="Gonzalez-Bertolin B."/>
            <person name="Monzon S."/>
            <person name="Zaballos A."/>
            <person name="Jimenez P."/>
            <person name="Dekumyoy P."/>
            <person name="Varona S."/>
            <person name="Cuesta I."/>
            <person name="Sumanam S."/>
            <person name="Adisakwattana P."/>
            <person name="Gasser R.B."/>
            <person name="Hernandez-Gonzalez A."/>
            <person name="Young N.D."/>
            <person name="Perteguer M.J."/>
        </authorList>
    </citation>
    <scope>NUCLEOTIDE SEQUENCE [LARGE SCALE GENOMIC DNA]</scope>
    <source>
        <strain evidence="2">AL3</strain>
        <tissue evidence="2">Liver</tissue>
    </source>
</reference>
<dbReference type="PROSITE" id="PS50870">
    <property type="entry name" value="AH"/>
    <property type="match status" value="1"/>
</dbReference>